<proteinExistence type="predicted"/>
<dbReference type="EMBL" id="LUGG01000032">
    <property type="protein sequence ID" value="OBZ66174.1"/>
    <property type="molecule type" value="Genomic_DNA"/>
</dbReference>
<organism evidence="1 2">
    <name type="scientific">Grifola frondosa</name>
    <name type="common">Maitake</name>
    <name type="synonym">Polyporus frondosus</name>
    <dbReference type="NCBI Taxonomy" id="5627"/>
    <lineage>
        <taxon>Eukaryota</taxon>
        <taxon>Fungi</taxon>
        <taxon>Dikarya</taxon>
        <taxon>Basidiomycota</taxon>
        <taxon>Agaricomycotina</taxon>
        <taxon>Agaricomycetes</taxon>
        <taxon>Polyporales</taxon>
        <taxon>Grifolaceae</taxon>
        <taxon>Grifola</taxon>
    </lineage>
</organism>
<comment type="caution">
    <text evidence="1">The sequence shown here is derived from an EMBL/GenBank/DDBJ whole genome shotgun (WGS) entry which is preliminary data.</text>
</comment>
<dbReference type="AlphaFoldDB" id="A0A1C7LTP2"/>
<evidence type="ECO:0000313" key="2">
    <source>
        <dbReference type="Proteomes" id="UP000092993"/>
    </source>
</evidence>
<evidence type="ECO:0000313" key="1">
    <source>
        <dbReference type="EMBL" id="OBZ66174.1"/>
    </source>
</evidence>
<gene>
    <name evidence="1" type="ORF">A0H81_13820</name>
</gene>
<name>A0A1C7LTP2_GRIFR</name>
<reference evidence="1 2" key="1">
    <citation type="submission" date="2016-03" db="EMBL/GenBank/DDBJ databases">
        <title>Whole genome sequencing of Grifola frondosa 9006-11.</title>
        <authorList>
            <person name="Min B."/>
            <person name="Park H."/>
            <person name="Kim J.-G."/>
            <person name="Cho H."/>
            <person name="Oh Y.-L."/>
            <person name="Kong W.-S."/>
            <person name="Choi I.-G."/>
        </authorList>
    </citation>
    <scope>NUCLEOTIDE SEQUENCE [LARGE SCALE GENOMIC DNA]</scope>
    <source>
        <strain evidence="1 2">9006-11</strain>
    </source>
</reference>
<keyword evidence="2" id="KW-1185">Reference proteome</keyword>
<protein>
    <submittedName>
        <fullName evidence="1">Uncharacterized protein</fullName>
    </submittedName>
</protein>
<sequence length="70" mass="7811">MFNVDSIYGPIRLPSPQTMYLQAGDVEEWDAVHTDVVLGRVDGHRTLVHQATPTEHPSLHLLPSSPSFFV</sequence>
<dbReference type="Proteomes" id="UP000092993">
    <property type="component" value="Unassembled WGS sequence"/>
</dbReference>
<accession>A0A1C7LTP2</accession>